<accession>A0A858RP11</accession>
<dbReference type="Proteomes" id="UP000501812">
    <property type="component" value="Chromosome"/>
</dbReference>
<organism evidence="1 2">
    <name type="scientific">Luteolibacter luteus</name>
    <dbReference type="NCBI Taxonomy" id="2728835"/>
    <lineage>
        <taxon>Bacteria</taxon>
        <taxon>Pseudomonadati</taxon>
        <taxon>Verrucomicrobiota</taxon>
        <taxon>Verrucomicrobiia</taxon>
        <taxon>Verrucomicrobiales</taxon>
        <taxon>Verrucomicrobiaceae</taxon>
        <taxon>Luteolibacter</taxon>
    </lineage>
</organism>
<reference evidence="1 2" key="1">
    <citation type="submission" date="2020-04" db="EMBL/GenBank/DDBJ databases">
        <title>Luteolibacter sp. G-1-1-1 isolated from soil.</title>
        <authorList>
            <person name="Dahal R.H."/>
        </authorList>
    </citation>
    <scope>NUCLEOTIDE SEQUENCE [LARGE SCALE GENOMIC DNA]</scope>
    <source>
        <strain evidence="1 2">G-1-1-1</strain>
    </source>
</reference>
<proteinExistence type="predicted"/>
<dbReference type="AlphaFoldDB" id="A0A858RP11"/>
<dbReference type="RefSeq" id="WP_169456099.1">
    <property type="nucleotide sequence ID" value="NZ_CP051774.1"/>
</dbReference>
<gene>
    <name evidence="1" type="ORF">HHL09_18435</name>
</gene>
<dbReference type="EMBL" id="CP051774">
    <property type="protein sequence ID" value="QJE97673.1"/>
    <property type="molecule type" value="Genomic_DNA"/>
</dbReference>
<evidence type="ECO:0000313" key="1">
    <source>
        <dbReference type="EMBL" id="QJE97673.1"/>
    </source>
</evidence>
<protein>
    <recommendedName>
        <fullName evidence="3">Hemolytic protein HlpA-like protein</fullName>
    </recommendedName>
</protein>
<name>A0A858RP11_9BACT</name>
<keyword evidence="2" id="KW-1185">Reference proteome</keyword>
<dbReference type="Gene3D" id="3.90.550.10">
    <property type="entry name" value="Spore Coat Polysaccharide Biosynthesis Protein SpsA, Chain A"/>
    <property type="match status" value="1"/>
</dbReference>
<evidence type="ECO:0008006" key="3">
    <source>
        <dbReference type="Google" id="ProtNLM"/>
    </source>
</evidence>
<dbReference type="SUPFAM" id="SSF53448">
    <property type="entry name" value="Nucleotide-diphospho-sugar transferases"/>
    <property type="match status" value="1"/>
</dbReference>
<evidence type="ECO:0000313" key="2">
    <source>
        <dbReference type="Proteomes" id="UP000501812"/>
    </source>
</evidence>
<sequence>MSSESPITAPPAGSPACPPVLLIWFNRPDLAIQILDRVRLARPTRLYIAVDGARDPEGHPRDVELTRRCKELAASVDWPCEVRTRFSGVNQGCGRGPSNAITWFFSQEDHGIILEDDCLPDPSFFPFCAELLARHADHEDVMHINGNNFAPENPETIYEGYSYGFARYAQAWGWASWARAWKHFDYEVSGIQEDSPEVFATAGLDRFRQQAHRERVLSTLGEHHHDVWDYQWQYCVLRRGGLCISPAVNLISNLGFGEDATHTKDPTCNVACASTGSMKFPLKQPPERRESPAINRLYADKMLGDASRYRKKAIKRWIRGILGIKKAAKS</sequence>
<dbReference type="KEGG" id="luo:HHL09_18435"/>
<dbReference type="InterPro" id="IPR029044">
    <property type="entry name" value="Nucleotide-diphossugar_trans"/>
</dbReference>